<reference evidence="3 4" key="1">
    <citation type="submission" date="2021-02" db="EMBL/GenBank/DDBJ databases">
        <title>Leishmania (Mundinia) enrietti genome sequencing and assembly.</title>
        <authorList>
            <person name="Almutairi H."/>
            <person name="Gatherer D."/>
        </authorList>
    </citation>
    <scope>NUCLEOTIDE SEQUENCE [LARGE SCALE GENOMIC DNA]</scope>
    <source>
        <strain evidence="3">CUR178</strain>
    </source>
</reference>
<proteinExistence type="predicted"/>
<evidence type="ECO:0000256" key="2">
    <source>
        <dbReference type="SAM" id="MobiDB-lite"/>
    </source>
</evidence>
<feature type="compositionally biased region" description="Polar residues" evidence="2">
    <location>
        <begin position="726"/>
        <end position="757"/>
    </location>
</feature>
<feature type="region of interest" description="Disordered" evidence="2">
    <location>
        <begin position="601"/>
        <end position="625"/>
    </location>
</feature>
<protein>
    <submittedName>
        <fullName evidence="3">Uncharacterized protein</fullName>
    </submittedName>
</protein>
<keyword evidence="4" id="KW-1185">Reference proteome</keyword>
<evidence type="ECO:0000256" key="1">
    <source>
        <dbReference type="SAM" id="Coils"/>
    </source>
</evidence>
<dbReference type="EMBL" id="JAFHKP010000030">
    <property type="protein sequence ID" value="KAG5473074.1"/>
    <property type="molecule type" value="Genomic_DNA"/>
</dbReference>
<keyword evidence="1" id="KW-0175">Coiled coil</keyword>
<feature type="coiled-coil region" evidence="1">
    <location>
        <begin position="147"/>
        <end position="181"/>
    </location>
</feature>
<dbReference type="RefSeq" id="XP_067690833.1">
    <property type="nucleotide sequence ID" value="XM_067834730.1"/>
</dbReference>
<sequence>MSEENALANPYGARRGCVVVDENSDAERRLCDMVDAAVATSSRALQHTLSDVSSNAAFAKAASHFRANEIRISFGDRDENALGTASPAAAESSVRAQLEHCRSLLRKVDSERRHMRHQCIWLQKEHELRRAEIQALHRYSAESHQRSLALERQVAEERQRRRQSQDEVDAQTEEVMRLRRVLRALPADFLRSISPSLSTGGALTDAVQALVPDRRFEVGFRDKKNSIVYKRRYRQASAMHQAARELVETLMMEQQDPLQAAARWLYSDEGVPAAGATSAESAVQRERRGRGCGASSLFDSQSDGADEPLPNTTINAAAASTLVASALVQSALEFPFQLPFSTATPKDAHIKFLVYHSAYAEPLTQLREHVLRLSSRLKTAQDAGLRALYTIFTQVLHLLGSAPTLAQWRFLYQRQMEKMQRAHRDLLYAVMEQANMAATQIPELERAGGAGAAQRELAGSAPQRRDVGCSAHESTTMEAYRSSQLREQLAHLKLHSLELEAAAQKAKEEMSRQCSSAREGALQALQSLKALAKCVVSSVRVQGGADDVVYDPFAQLLDPLTADVLDDPRLGTKTAEATDLTISYVRLLACNGAGGSRGKSAQRLCASPGAAPLSSSRTPGADAEQDDALGSFLDISRTATGATASSYSPTAQLSRRQSAPSALQTQRHRTCSSSSSHAARRVSAPQLPPVPRTKALSGRTKGGCKRQSSGAASSACFPPARGDISSAKTSAVPSPRNTINSQKDLSEENGSTPQATVTLIELGFRKSDAER</sequence>
<gene>
    <name evidence="3" type="ORF">CUR178_02992</name>
</gene>
<dbReference type="GeneID" id="94170240"/>
<evidence type="ECO:0000313" key="4">
    <source>
        <dbReference type="Proteomes" id="UP000674179"/>
    </source>
</evidence>
<evidence type="ECO:0000313" key="3">
    <source>
        <dbReference type="EMBL" id="KAG5473074.1"/>
    </source>
</evidence>
<dbReference type="Proteomes" id="UP000674179">
    <property type="component" value="Chromosome 30"/>
</dbReference>
<feature type="region of interest" description="Disordered" evidence="2">
    <location>
        <begin position="643"/>
        <end position="771"/>
    </location>
</feature>
<organism evidence="3 4">
    <name type="scientific">Leishmania enriettii</name>
    <dbReference type="NCBI Taxonomy" id="5663"/>
    <lineage>
        <taxon>Eukaryota</taxon>
        <taxon>Discoba</taxon>
        <taxon>Euglenozoa</taxon>
        <taxon>Kinetoplastea</taxon>
        <taxon>Metakinetoplastina</taxon>
        <taxon>Trypanosomatida</taxon>
        <taxon>Trypanosomatidae</taxon>
        <taxon>Leishmaniinae</taxon>
        <taxon>Leishmania</taxon>
    </lineage>
</organism>
<name>A0A836KE94_LEIEN</name>
<comment type="caution">
    <text evidence="3">The sequence shown here is derived from an EMBL/GenBank/DDBJ whole genome shotgun (WGS) entry which is preliminary data.</text>
</comment>
<dbReference type="AlphaFoldDB" id="A0A836KE94"/>
<feature type="compositionally biased region" description="Polar residues" evidence="2">
    <location>
        <begin position="643"/>
        <end position="665"/>
    </location>
</feature>
<dbReference type="OrthoDB" id="263568at2759"/>
<dbReference type="KEGG" id="lenr:94170240"/>
<accession>A0A836KE94</accession>